<keyword evidence="4 7" id="KW-0812">Transmembrane</keyword>
<keyword evidence="2 7" id="KW-0813">Transport</keyword>
<evidence type="ECO:0000256" key="5">
    <source>
        <dbReference type="ARBA" id="ARBA00022989"/>
    </source>
</evidence>
<protein>
    <submittedName>
        <fullName evidence="9">Carbohydrate ABC transporter permease</fullName>
    </submittedName>
</protein>
<evidence type="ECO:0000313" key="10">
    <source>
        <dbReference type="Proteomes" id="UP000564806"/>
    </source>
</evidence>
<accession>A0A850EJW2</accession>
<evidence type="ECO:0000259" key="8">
    <source>
        <dbReference type="PROSITE" id="PS50928"/>
    </source>
</evidence>
<evidence type="ECO:0000256" key="1">
    <source>
        <dbReference type="ARBA" id="ARBA00004651"/>
    </source>
</evidence>
<dbReference type="GO" id="GO:0005886">
    <property type="term" value="C:plasma membrane"/>
    <property type="evidence" value="ECO:0007669"/>
    <property type="project" value="UniProtKB-SubCell"/>
</dbReference>
<feature type="transmembrane region" description="Helical" evidence="7">
    <location>
        <begin position="82"/>
        <end position="100"/>
    </location>
</feature>
<dbReference type="EMBL" id="JABWCS010000210">
    <property type="protein sequence ID" value="NUU61653.1"/>
    <property type="molecule type" value="Genomic_DNA"/>
</dbReference>
<dbReference type="PROSITE" id="PS50928">
    <property type="entry name" value="ABC_TM1"/>
    <property type="match status" value="1"/>
</dbReference>
<dbReference type="RefSeq" id="WP_175372162.1">
    <property type="nucleotide sequence ID" value="NZ_JABWCS010000210.1"/>
</dbReference>
<evidence type="ECO:0000256" key="2">
    <source>
        <dbReference type="ARBA" id="ARBA00022448"/>
    </source>
</evidence>
<organism evidence="9 10">
    <name type="scientific">Paenibacillus agri</name>
    <dbReference type="NCBI Taxonomy" id="2744309"/>
    <lineage>
        <taxon>Bacteria</taxon>
        <taxon>Bacillati</taxon>
        <taxon>Bacillota</taxon>
        <taxon>Bacilli</taxon>
        <taxon>Bacillales</taxon>
        <taxon>Paenibacillaceae</taxon>
        <taxon>Paenibacillus</taxon>
    </lineage>
</organism>
<dbReference type="InterPro" id="IPR035906">
    <property type="entry name" value="MetI-like_sf"/>
</dbReference>
<feature type="transmembrane region" description="Helical" evidence="7">
    <location>
        <begin position="262"/>
        <end position="279"/>
    </location>
</feature>
<feature type="domain" description="ABC transmembrane type-1" evidence="8">
    <location>
        <begin position="71"/>
        <end position="279"/>
    </location>
</feature>
<dbReference type="CDD" id="cd06261">
    <property type="entry name" value="TM_PBP2"/>
    <property type="match status" value="1"/>
</dbReference>
<dbReference type="InterPro" id="IPR000515">
    <property type="entry name" value="MetI-like"/>
</dbReference>
<dbReference type="SUPFAM" id="SSF161098">
    <property type="entry name" value="MetI-like"/>
    <property type="match status" value="1"/>
</dbReference>
<feature type="transmembrane region" description="Helical" evidence="7">
    <location>
        <begin position="112"/>
        <end position="131"/>
    </location>
</feature>
<evidence type="ECO:0000256" key="4">
    <source>
        <dbReference type="ARBA" id="ARBA00022692"/>
    </source>
</evidence>
<name>A0A850EJW2_9BACL</name>
<comment type="subcellular location">
    <subcellularLocation>
        <location evidence="1 7">Cell membrane</location>
        <topology evidence="1 7">Multi-pass membrane protein</topology>
    </subcellularLocation>
</comment>
<feature type="transmembrane region" description="Helical" evidence="7">
    <location>
        <begin position="143"/>
        <end position="164"/>
    </location>
</feature>
<keyword evidence="3" id="KW-1003">Cell membrane</keyword>
<dbReference type="GO" id="GO:0055085">
    <property type="term" value="P:transmembrane transport"/>
    <property type="evidence" value="ECO:0007669"/>
    <property type="project" value="InterPro"/>
</dbReference>
<sequence length="294" mass="33164">MNRHNSPGRRVFLILNYTFLILLGLACLLPLINVLAISFSSSTAVNAGKVSLWPVEFNLDSYRFVVGKPEFVESFLVSVKRVLVGVPVNMVLTILVAYPLSKERGTFRFRNYYVWYFVITMLFSGGLIPWYMTIRATGILDTFWALILPAAVPIFNVILLLNFFKNIPPEIEEAARIDGSGVWQSLWRIAVPLSAPAIATLTLFCIVTHWNSWFDGLILMNNPAHYPLQTYLQTIIVNRDMSLINVADLTQWAAISDRTSRAAQVFVAMLPVMLVYPFLQKYFSQGIVMGSVKG</sequence>
<evidence type="ECO:0000256" key="7">
    <source>
        <dbReference type="RuleBase" id="RU363032"/>
    </source>
</evidence>
<comment type="caution">
    <text evidence="9">The sequence shown here is derived from an EMBL/GenBank/DDBJ whole genome shotgun (WGS) entry which is preliminary data.</text>
</comment>
<evidence type="ECO:0000313" key="9">
    <source>
        <dbReference type="EMBL" id="NUU61653.1"/>
    </source>
</evidence>
<feature type="transmembrane region" description="Helical" evidence="7">
    <location>
        <begin position="185"/>
        <end position="210"/>
    </location>
</feature>
<evidence type="ECO:0000256" key="3">
    <source>
        <dbReference type="ARBA" id="ARBA00022475"/>
    </source>
</evidence>
<keyword evidence="6 7" id="KW-0472">Membrane</keyword>
<dbReference type="PANTHER" id="PTHR43744">
    <property type="entry name" value="ABC TRANSPORTER PERMEASE PROTEIN MG189-RELATED-RELATED"/>
    <property type="match status" value="1"/>
</dbReference>
<reference evidence="9" key="1">
    <citation type="submission" date="2020-06" db="EMBL/GenBank/DDBJ databases">
        <title>Paenibacillus sp. nov., isolated from soil.</title>
        <authorList>
            <person name="Seo Y.L."/>
        </authorList>
    </citation>
    <scope>NUCLEOTIDE SEQUENCE [LARGE SCALE GENOMIC DNA]</scope>
    <source>
        <strain evidence="9">JW14</strain>
    </source>
</reference>
<keyword evidence="10" id="KW-1185">Reference proteome</keyword>
<dbReference type="PANTHER" id="PTHR43744:SF9">
    <property type="entry name" value="POLYGALACTURONAN_RHAMNOGALACTURONAN TRANSPORT SYSTEM PERMEASE PROTEIN YTCP"/>
    <property type="match status" value="1"/>
</dbReference>
<dbReference type="PROSITE" id="PS51257">
    <property type="entry name" value="PROKAR_LIPOPROTEIN"/>
    <property type="match status" value="1"/>
</dbReference>
<dbReference type="Pfam" id="PF00528">
    <property type="entry name" value="BPD_transp_1"/>
    <property type="match status" value="1"/>
</dbReference>
<dbReference type="Gene3D" id="1.10.3720.10">
    <property type="entry name" value="MetI-like"/>
    <property type="match status" value="1"/>
</dbReference>
<keyword evidence="5 7" id="KW-1133">Transmembrane helix</keyword>
<gene>
    <name evidence="9" type="ORF">HPT30_15020</name>
</gene>
<dbReference type="Proteomes" id="UP000564806">
    <property type="component" value="Unassembled WGS sequence"/>
</dbReference>
<dbReference type="AlphaFoldDB" id="A0A850EJW2"/>
<proteinExistence type="inferred from homology"/>
<comment type="similarity">
    <text evidence="7">Belongs to the binding-protein-dependent transport system permease family.</text>
</comment>
<evidence type="ECO:0000256" key="6">
    <source>
        <dbReference type="ARBA" id="ARBA00023136"/>
    </source>
</evidence>